<dbReference type="OrthoDB" id="2157866at2759"/>
<evidence type="ECO:0000313" key="3">
    <source>
        <dbReference type="EMBL" id="KAB8343179.1"/>
    </source>
</evidence>
<keyword evidence="4" id="KW-1185">Reference proteome</keyword>
<dbReference type="SMART" id="SM00233">
    <property type="entry name" value="PH"/>
    <property type="match status" value="2"/>
</dbReference>
<proteinExistence type="predicted"/>
<feature type="region of interest" description="Disordered" evidence="1">
    <location>
        <begin position="156"/>
        <end position="281"/>
    </location>
</feature>
<feature type="compositionally biased region" description="Polar residues" evidence="1">
    <location>
        <begin position="33"/>
        <end position="42"/>
    </location>
</feature>
<feature type="region of interest" description="Disordered" evidence="1">
    <location>
        <begin position="1"/>
        <end position="42"/>
    </location>
</feature>
<dbReference type="InterPro" id="IPR011993">
    <property type="entry name" value="PH-like_dom_sf"/>
</dbReference>
<evidence type="ECO:0000313" key="4">
    <source>
        <dbReference type="Proteomes" id="UP000327013"/>
    </source>
</evidence>
<dbReference type="SUPFAM" id="SSF50729">
    <property type="entry name" value="PH domain-like"/>
    <property type="match status" value="2"/>
</dbReference>
<dbReference type="Proteomes" id="UP000327013">
    <property type="component" value="Unassembled WGS sequence"/>
</dbReference>
<name>A0A5N6KTL3_9ROSI</name>
<feature type="domain" description="PH" evidence="2">
    <location>
        <begin position="52"/>
        <end position="151"/>
    </location>
</feature>
<dbReference type="InterPro" id="IPR051707">
    <property type="entry name" value="PI-Interact_SigTrans_Reg"/>
</dbReference>
<dbReference type="CDD" id="cd13299">
    <property type="entry name" value="PH2_PH_fungal"/>
    <property type="match status" value="1"/>
</dbReference>
<evidence type="ECO:0000256" key="1">
    <source>
        <dbReference type="SAM" id="MobiDB-lite"/>
    </source>
</evidence>
<feature type="domain" description="PH" evidence="2">
    <location>
        <begin position="290"/>
        <end position="389"/>
    </location>
</feature>
<dbReference type="EMBL" id="VIBQ01000012">
    <property type="protein sequence ID" value="KAB8343179.1"/>
    <property type="molecule type" value="Genomic_DNA"/>
</dbReference>
<dbReference type="PROSITE" id="PS50003">
    <property type="entry name" value="PH_DOMAIN"/>
    <property type="match status" value="2"/>
</dbReference>
<feature type="compositionally biased region" description="Low complexity" evidence="1">
    <location>
        <begin position="183"/>
        <end position="199"/>
    </location>
</feature>
<protein>
    <recommendedName>
        <fullName evidence="2">PH domain-containing protein</fullName>
    </recommendedName>
</protein>
<organism evidence="3 4">
    <name type="scientific">Carpinus fangiana</name>
    <dbReference type="NCBI Taxonomy" id="176857"/>
    <lineage>
        <taxon>Eukaryota</taxon>
        <taxon>Viridiplantae</taxon>
        <taxon>Streptophyta</taxon>
        <taxon>Embryophyta</taxon>
        <taxon>Tracheophyta</taxon>
        <taxon>Spermatophyta</taxon>
        <taxon>Magnoliopsida</taxon>
        <taxon>eudicotyledons</taxon>
        <taxon>Gunneridae</taxon>
        <taxon>Pentapetalae</taxon>
        <taxon>rosids</taxon>
        <taxon>fabids</taxon>
        <taxon>Fagales</taxon>
        <taxon>Betulaceae</taxon>
        <taxon>Carpinus</taxon>
    </lineage>
</organism>
<dbReference type="Pfam" id="PF00169">
    <property type="entry name" value="PH"/>
    <property type="match status" value="2"/>
</dbReference>
<accession>A0A5N6KTL3</accession>
<reference evidence="3 4" key="1">
    <citation type="submission" date="2019-06" db="EMBL/GenBank/DDBJ databases">
        <title>A chromosomal-level reference genome of Carpinus fangiana (Coryloideae, Betulaceae).</title>
        <authorList>
            <person name="Yang X."/>
            <person name="Wang Z."/>
            <person name="Zhang L."/>
            <person name="Hao G."/>
            <person name="Liu J."/>
            <person name="Yang Y."/>
        </authorList>
    </citation>
    <scope>NUCLEOTIDE SEQUENCE [LARGE SCALE GENOMIC DNA]</scope>
    <source>
        <strain evidence="3">Cfa_2016G</strain>
        <tissue evidence="3">Leaf</tissue>
    </source>
</reference>
<dbReference type="InterPro" id="IPR001849">
    <property type="entry name" value="PH_domain"/>
</dbReference>
<dbReference type="AlphaFoldDB" id="A0A5N6KTL3"/>
<comment type="caution">
    <text evidence="3">The sequence shown here is derived from an EMBL/GenBank/DDBJ whole genome shotgun (WGS) entry which is preliminary data.</text>
</comment>
<gene>
    <name evidence="3" type="ORF">FH972_022769</name>
</gene>
<dbReference type="Gene3D" id="2.30.29.30">
    <property type="entry name" value="Pleckstrin-homology domain (PH domain)/Phosphotyrosine-binding domain (PTB)"/>
    <property type="match status" value="2"/>
</dbReference>
<sequence>MLDTLRGPSKPLQMPMDQTSPIPLRLEPPRSQPRPSSAFSPVSEQGCFEFDKTLKSGQLLKRTKMTKSWKPVHLVLRQNVLSVYKDEHETQLRHQISLSDINAIAMRRDRNRKGDHEGVFGLYMPYRTFHFEAATKSEAEDWVTLIRREAHIDEDGEHIAVQGTSKTDRDPVAPQRVGRSPLSTVRTSSDRGSSSSPDPAYRARPAVRPGGSQPIPIRQGSATYDYSGGEHGSYSDFSDAPGFGSARDFSPMSARRPESALGATSPYEHKGVAQGGSSTSGFDVSKDEARTILHGYLLCLKTRSGMRQWKKYWVVLRPKHLALYKNEEEYSAILILPTTSIVDAVDIDPVSKSKVFCMQIILEDRSYRFCASDDDELSKWLGGIKSVLARQKGPSSKGAAPTNV</sequence>
<dbReference type="PANTHER" id="PTHR14336">
    <property type="entry name" value="TANDEM PH DOMAIN CONTAINING PROTEIN"/>
    <property type="match status" value="1"/>
</dbReference>
<evidence type="ECO:0000259" key="2">
    <source>
        <dbReference type="PROSITE" id="PS50003"/>
    </source>
</evidence>